<feature type="chain" id="PRO_5039032436" evidence="1">
    <location>
        <begin position="22"/>
        <end position="457"/>
    </location>
</feature>
<organism evidence="2 3">
    <name type="scientific">Jiangella alba</name>
    <dbReference type="NCBI Taxonomy" id="561176"/>
    <lineage>
        <taxon>Bacteria</taxon>
        <taxon>Bacillati</taxon>
        <taxon>Actinomycetota</taxon>
        <taxon>Actinomycetes</taxon>
        <taxon>Jiangellales</taxon>
        <taxon>Jiangellaceae</taxon>
        <taxon>Jiangella</taxon>
    </lineage>
</organism>
<evidence type="ECO:0000313" key="2">
    <source>
        <dbReference type="EMBL" id="SEF18879.1"/>
    </source>
</evidence>
<sequence length="457" mass="48490">MISRRTAAFVALAGLSFGALGACGDDSSGDGTTPALDESLTNVGVGAWDGVLGVDLTDADPAVPDVEVRLAQAPFWDHSTEQIGIELGYFTDAGITVTPQPSGTILGMDQIAPQLLAGQIDVGTMVPQIWTSSLDQGVTARVFTSRDIFMGHAFLAAPGTGARSAADFMDDGLDWDDAVVAALEQIVGQTVYVTDEASPRSFREVALEAAGLTTDDFESNVLDDTTMQQLAISGRADFVAPASGPNIVALIAEGWIPLVSTSDIVEHGNAEQLLTVVVNTGLAAEVSWLQANPETALRLASVGYRIIDLKKTDPEAAAGIQIPFINSIAGTSFTMADAETLDQRIDPFYSFEEQTEFFQDESSPFYWSKPIDATVESLRDAGLLTGEHEASDVSWADSTWLTLDSLREQSGELIDELTAAGGLTGQAAEQLARAEEFFAARNYLDAYRFANAAKLNA</sequence>
<dbReference type="AlphaFoldDB" id="A0A1H5PYV1"/>
<dbReference type="SUPFAM" id="SSF53850">
    <property type="entry name" value="Periplasmic binding protein-like II"/>
    <property type="match status" value="1"/>
</dbReference>
<keyword evidence="3" id="KW-1185">Reference proteome</keyword>
<accession>A0A1H5PYV1</accession>
<proteinExistence type="predicted"/>
<gene>
    <name evidence="2" type="ORF">SAMN04488561_6950</name>
</gene>
<dbReference type="Gene3D" id="3.40.190.10">
    <property type="entry name" value="Periplasmic binding protein-like II"/>
    <property type="match status" value="2"/>
</dbReference>
<keyword evidence="1" id="KW-0732">Signal</keyword>
<evidence type="ECO:0000313" key="3">
    <source>
        <dbReference type="Proteomes" id="UP000181980"/>
    </source>
</evidence>
<dbReference type="RefSeq" id="WP_069111363.1">
    <property type="nucleotide sequence ID" value="NZ_FNUC01000004.1"/>
</dbReference>
<dbReference type="Proteomes" id="UP000181980">
    <property type="component" value="Unassembled WGS sequence"/>
</dbReference>
<feature type="signal peptide" evidence="1">
    <location>
        <begin position="1"/>
        <end position="21"/>
    </location>
</feature>
<name>A0A1H5PYV1_9ACTN</name>
<protein>
    <submittedName>
        <fullName evidence="2">ABC-type nitrate/sulfonate/bicarbonate transport system, substrate-binding protein</fullName>
    </submittedName>
</protein>
<dbReference type="PROSITE" id="PS51257">
    <property type="entry name" value="PROKAR_LIPOPROTEIN"/>
    <property type="match status" value="1"/>
</dbReference>
<dbReference type="EMBL" id="FNUC01000004">
    <property type="protein sequence ID" value="SEF18879.1"/>
    <property type="molecule type" value="Genomic_DNA"/>
</dbReference>
<dbReference type="OrthoDB" id="174578at2"/>
<evidence type="ECO:0000256" key="1">
    <source>
        <dbReference type="SAM" id="SignalP"/>
    </source>
</evidence>
<dbReference type="STRING" id="561176.SAMN04488561_6950"/>
<reference evidence="3" key="1">
    <citation type="submission" date="2016-10" db="EMBL/GenBank/DDBJ databases">
        <authorList>
            <person name="Varghese N."/>
            <person name="Submissions S."/>
        </authorList>
    </citation>
    <scope>NUCLEOTIDE SEQUENCE [LARGE SCALE GENOMIC DNA]</scope>
    <source>
        <strain evidence="3">DSM 45237</strain>
    </source>
</reference>